<keyword evidence="8 9" id="KW-0472">Membrane</keyword>
<evidence type="ECO:0000256" key="8">
    <source>
        <dbReference type="ARBA" id="ARBA00023136"/>
    </source>
</evidence>
<dbReference type="RefSeq" id="WP_021681226.1">
    <property type="nucleotide sequence ID" value="NZ_KI260336.1"/>
</dbReference>
<dbReference type="FunFam" id="3.40.50.300:FF:000221">
    <property type="entry name" value="Multidrug ABC transporter ATP-binding protein"/>
    <property type="match status" value="1"/>
</dbReference>
<dbReference type="PROSITE" id="PS50893">
    <property type="entry name" value="ABC_TRANSPORTER_2"/>
    <property type="match status" value="1"/>
</dbReference>
<comment type="subcellular location">
    <subcellularLocation>
        <location evidence="1">Cell membrane</location>
        <topology evidence="1">Multi-pass membrane protein</topology>
    </subcellularLocation>
</comment>
<dbReference type="InterPro" id="IPR039421">
    <property type="entry name" value="Type_1_exporter"/>
</dbReference>
<dbReference type="OrthoDB" id="9762778at2"/>
<protein>
    <submittedName>
        <fullName evidence="12">ABC transporter, ATP-binding protein</fullName>
    </submittedName>
</protein>
<dbReference type="GO" id="GO:0016887">
    <property type="term" value="F:ATP hydrolysis activity"/>
    <property type="evidence" value="ECO:0007669"/>
    <property type="project" value="InterPro"/>
</dbReference>
<dbReference type="InterPro" id="IPR003439">
    <property type="entry name" value="ABC_transporter-like_ATP-bd"/>
</dbReference>
<dbReference type="PATRIC" id="fig|411473.3.peg.2552"/>
<dbReference type="SUPFAM" id="SSF90123">
    <property type="entry name" value="ABC transporter transmembrane region"/>
    <property type="match status" value="1"/>
</dbReference>
<evidence type="ECO:0000256" key="9">
    <source>
        <dbReference type="SAM" id="Phobius"/>
    </source>
</evidence>
<dbReference type="AlphaFoldDB" id="U2LPF2"/>
<comment type="caution">
    <text evidence="12">The sequence shown here is derived from an EMBL/GenBank/DDBJ whole genome shotgun (WGS) entry which is preliminary data.</text>
</comment>
<dbReference type="GO" id="GO:0005886">
    <property type="term" value="C:plasma membrane"/>
    <property type="evidence" value="ECO:0007669"/>
    <property type="project" value="UniProtKB-SubCell"/>
</dbReference>
<dbReference type="InterPro" id="IPR011527">
    <property type="entry name" value="ABC1_TM_dom"/>
</dbReference>
<keyword evidence="3" id="KW-1003">Cell membrane</keyword>
<organism evidence="12 13">
    <name type="scientific">Ruminococcus callidus ATCC 27760</name>
    <dbReference type="NCBI Taxonomy" id="411473"/>
    <lineage>
        <taxon>Bacteria</taxon>
        <taxon>Bacillati</taxon>
        <taxon>Bacillota</taxon>
        <taxon>Clostridia</taxon>
        <taxon>Eubacteriales</taxon>
        <taxon>Oscillospiraceae</taxon>
        <taxon>Ruminococcus</taxon>
    </lineage>
</organism>
<feature type="transmembrane region" description="Helical" evidence="9">
    <location>
        <begin position="20"/>
        <end position="39"/>
    </location>
</feature>
<dbReference type="InterPro" id="IPR036640">
    <property type="entry name" value="ABC1_TM_sf"/>
</dbReference>
<dbReference type="EMBL" id="AWVF01000393">
    <property type="protein sequence ID" value="ERJ89008.1"/>
    <property type="molecule type" value="Genomic_DNA"/>
</dbReference>
<reference evidence="12 13" key="1">
    <citation type="submission" date="2013-07" db="EMBL/GenBank/DDBJ databases">
        <authorList>
            <person name="Weinstock G."/>
            <person name="Sodergren E."/>
            <person name="Wylie T."/>
            <person name="Fulton L."/>
            <person name="Fulton R."/>
            <person name="Fronick C."/>
            <person name="O'Laughlin M."/>
            <person name="Godfrey J."/>
            <person name="Miner T."/>
            <person name="Herter B."/>
            <person name="Appelbaum E."/>
            <person name="Cordes M."/>
            <person name="Lek S."/>
            <person name="Wollam A."/>
            <person name="Pepin K.H."/>
            <person name="Palsikar V.B."/>
            <person name="Mitreva M."/>
            <person name="Wilson R.K."/>
        </authorList>
    </citation>
    <scope>NUCLEOTIDE SEQUENCE [LARGE SCALE GENOMIC DNA]</scope>
    <source>
        <strain evidence="12 13">ATCC 27760</strain>
    </source>
</reference>
<evidence type="ECO:0000259" key="10">
    <source>
        <dbReference type="PROSITE" id="PS50893"/>
    </source>
</evidence>
<keyword evidence="13" id="KW-1185">Reference proteome</keyword>
<keyword evidence="4 9" id="KW-0812">Transmembrane</keyword>
<evidence type="ECO:0000313" key="13">
    <source>
        <dbReference type="Proteomes" id="UP000016662"/>
    </source>
</evidence>
<keyword evidence="2" id="KW-0813">Transport</keyword>
<name>U2LPF2_9FIRM</name>
<dbReference type="PROSITE" id="PS00211">
    <property type="entry name" value="ABC_TRANSPORTER_1"/>
    <property type="match status" value="1"/>
</dbReference>
<dbReference type="InterPro" id="IPR017871">
    <property type="entry name" value="ABC_transporter-like_CS"/>
</dbReference>
<dbReference type="PROSITE" id="PS50929">
    <property type="entry name" value="ABC_TM1F"/>
    <property type="match status" value="1"/>
</dbReference>
<dbReference type="HOGENOM" id="CLU_000604_84_3_9"/>
<dbReference type="Gene3D" id="1.20.1560.10">
    <property type="entry name" value="ABC transporter type 1, transmembrane domain"/>
    <property type="match status" value="1"/>
</dbReference>
<dbReference type="eggNOG" id="COG1132">
    <property type="taxonomic scope" value="Bacteria"/>
</dbReference>
<dbReference type="PANTHER" id="PTHR43394:SF1">
    <property type="entry name" value="ATP-BINDING CASSETTE SUB-FAMILY B MEMBER 10, MITOCHONDRIAL"/>
    <property type="match status" value="1"/>
</dbReference>
<keyword evidence="5" id="KW-0547">Nucleotide-binding</keyword>
<feature type="transmembrane region" description="Helical" evidence="9">
    <location>
        <begin position="245"/>
        <end position="266"/>
    </location>
</feature>
<dbReference type="GO" id="GO:0015421">
    <property type="term" value="F:ABC-type oligopeptide transporter activity"/>
    <property type="evidence" value="ECO:0007669"/>
    <property type="project" value="TreeGrafter"/>
</dbReference>
<feature type="transmembrane region" description="Helical" evidence="9">
    <location>
        <begin position="59"/>
        <end position="80"/>
    </location>
</feature>
<evidence type="ECO:0000256" key="4">
    <source>
        <dbReference type="ARBA" id="ARBA00022692"/>
    </source>
</evidence>
<dbReference type="GO" id="GO:0005524">
    <property type="term" value="F:ATP binding"/>
    <property type="evidence" value="ECO:0007669"/>
    <property type="project" value="UniProtKB-KW"/>
</dbReference>
<dbReference type="SUPFAM" id="SSF52540">
    <property type="entry name" value="P-loop containing nucleoside triphosphate hydrolases"/>
    <property type="match status" value="1"/>
</dbReference>
<evidence type="ECO:0000256" key="5">
    <source>
        <dbReference type="ARBA" id="ARBA00022741"/>
    </source>
</evidence>
<evidence type="ECO:0000256" key="7">
    <source>
        <dbReference type="ARBA" id="ARBA00022989"/>
    </source>
</evidence>
<feature type="transmembrane region" description="Helical" evidence="9">
    <location>
        <begin position="165"/>
        <end position="186"/>
    </location>
</feature>
<proteinExistence type="predicted"/>
<evidence type="ECO:0000259" key="11">
    <source>
        <dbReference type="PROSITE" id="PS50929"/>
    </source>
</evidence>
<accession>U2LPF2</accession>
<sequence>MKPKKAGSVRRLLPYMKGYWKECILGPIFKLLEAIFELIVPLVTAKMIDVGIANRDTGYIWKMGGAMFLLAACGLAFALICQYYASKCAYGFGTALRRALYRHVNTLSHSAVDRIGTASLITRITSDSNTVQSGLNMVIRLATRCPFLIIGAAIMAMRIDLKLSIIFLIAIPIIGVLLYSVTCWTIPRYGENQGKLDNIARHTRENLDGVRVIRAFSRQDEEIESYRNDCDVFAKRSIAVGRVGAILNPASFFIMNMGIVAVLWFGGIRVDTGHLTQGELTAFVNYMTQIALSMVRMAELLISFNKAAASAKRISDVLAEEPEITDGEKPLTVQEQAPVLAFDHVTFAYPDGGEAAIHDISFSLRAGETLGIIGGTGSGKSTIANLIPRFYDTTEGTVRIYGEDVRSYTLDSLRQIIGVVPQKASLVSGTIAENLRWGDAAADDAELEHACKIAQAWEFVSQTSRGLETKVTQGGRSLSGGQKQRLTIARALVGHPKLLILDDSMSALDYATDLELRRQLAAEMGDVTKIMISQRATSIQHADHILVMDDGKCVGYGTHDELLVQCPVYADIYHTQMQ</sequence>
<dbReference type="Proteomes" id="UP000016662">
    <property type="component" value="Unassembled WGS sequence"/>
</dbReference>
<evidence type="ECO:0000313" key="12">
    <source>
        <dbReference type="EMBL" id="ERJ89008.1"/>
    </source>
</evidence>
<dbReference type="Pfam" id="PF00005">
    <property type="entry name" value="ABC_tran"/>
    <property type="match status" value="1"/>
</dbReference>
<evidence type="ECO:0000256" key="3">
    <source>
        <dbReference type="ARBA" id="ARBA00022475"/>
    </source>
</evidence>
<feature type="domain" description="ABC transmembrane type-1" evidence="11">
    <location>
        <begin position="24"/>
        <end position="306"/>
    </location>
</feature>
<evidence type="ECO:0000256" key="1">
    <source>
        <dbReference type="ARBA" id="ARBA00004651"/>
    </source>
</evidence>
<dbReference type="PANTHER" id="PTHR43394">
    <property type="entry name" value="ATP-DEPENDENT PERMEASE MDL1, MITOCHONDRIAL"/>
    <property type="match status" value="1"/>
</dbReference>
<keyword evidence="7 9" id="KW-1133">Transmembrane helix</keyword>
<feature type="transmembrane region" description="Helical" evidence="9">
    <location>
        <begin position="141"/>
        <end position="159"/>
    </location>
</feature>
<dbReference type="CDD" id="cd18548">
    <property type="entry name" value="ABC_6TM_Tm287_like"/>
    <property type="match status" value="1"/>
</dbReference>
<evidence type="ECO:0000256" key="2">
    <source>
        <dbReference type="ARBA" id="ARBA00022448"/>
    </source>
</evidence>
<evidence type="ECO:0000256" key="6">
    <source>
        <dbReference type="ARBA" id="ARBA00022840"/>
    </source>
</evidence>
<dbReference type="Pfam" id="PF00664">
    <property type="entry name" value="ABC_membrane"/>
    <property type="match status" value="1"/>
</dbReference>
<dbReference type="SMART" id="SM00382">
    <property type="entry name" value="AAA"/>
    <property type="match status" value="1"/>
</dbReference>
<dbReference type="InterPro" id="IPR027417">
    <property type="entry name" value="P-loop_NTPase"/>
</dbReference>
<keyword evidence="6 12" id="KW-0067">ATP-binding</keyword>
<feature type="domain" description="ABC transporter" evidence="10">
    <location>
        <begin position="340"/>
        <end position="575"/>
    </location>
</feature>
<dbReference type="Gene3D" id="3.40.50.300">
    <property type="entry name" value="P-loop containing nucleotide triphosphate hydrolases"/>
    <property type="match status" value="1"/>
</dbReference>
<dbReference type="STRING" id="411473.RUMCAL_03035"/>
<dbReference type="InterPro" id="IPR003593">
    <property type="entry name" value="AAA+_ATPase"/>
</dbReference>
<gene>
    <name evidence="12" type="ORF">RUMCAL_03035</name>
</gene>